<evidence type="ECO:0000256" key="1">
    <source>
        <dbReference type="ARBA" id="ARBA00004776"/>
    </source>
</evidence>
<evidence type="ECO:0000256" key="2">
    <source>
        <dbReference type="ARBA" id="ARBA00006739"/>
    </source>
</evidence>
<sequence length="328" mass="38731">MDYEANLWNAQGEPRVQIQVVLYPKFDWPYGSAMPFLKEQGRLMIVVNGEYEDVPKEWSGIRIEFLGRNLGYSAAHNYAIRQAPVSIEYILTLNPDVLLTDDYIPRLVNWLDKDSDCGMVTGKLLRFDGMTIDSTGISFLKSMRWVDRGQGQLDKGQFDTPDNREVSGVSGAAAIYRRKMLSEIADMDGQFFDEDLFLYKEDVDLSWRARRFGWSAKYISEAVAYHDRSWNNNRSRKTVSASIRRRSLRNHYLIMIKNVEWVDIRHNLINWFWWEFWQAMYILVREPTISGGYIDAWRLFRRFLIKRKWIHNRLSSYSMRGTFQGHDN</sequence>
<comment type="pathway">
    <text evidence="1">Cell wall biogenesis; cell wall polysaccharide biosynthesis.</text>
</comment>
<gene>
    <name evidence="5" type="ordered locus">Sulac_2239</name>
</gene>
<dbReference type="GO" id="GO:0016757">
    <property type="term" value="F:glycosyltransferase activity"/>
    <property type="evidence" value="ECO:0007669"/>
    <property type="project" value="UniProtKB-KW"/>
</dbReference>
<keyword evidence="6" id="KW-1185">Reference proteome</keyword>
<dbReference type="AlphaFoldDB" id="G8TU40"/>
<dbReference type="EMBL" id="CP003179">
    <property type="protein sequence ID" value="AEW05712.1"/>
    <property type="molecule type" value="Genomic_DNA"/>
</dbReference>
<keyword evidence="3" id="KW-0328">Glycosyltransferase</keyword>
<dbReference type="InterPro" id="IPR029044">
    <property type="entry name" value="Nucleotide-diphossugar_trans"/>
</dbReference>
<evidence type="ECO:0000313" key="5">
    <source>
        <dbReference type="EMBL" id="AEW05712.1"/>
    </source>
</evidence>
<name>G8TU40_SULAD</name>
<dbReference type="STRING" id="679936.Sulac_2239"/>
<evidence type="ECO:0000313" key="6">
    <source>
        <dbReference type="Proteomes" id="UP000005439"/>
    </source>
</evidence>
<proteinExistence type="inferred from homology"/>
<evidence type="ECO:0000256" key="4">
    <source>
        <dbReference type="ARBA" id="ARBA00022679"/>
    </source>
</evidence>
<dbReference type="Proteomes" id="UP000005439">
    <property type="component" value="Chromosome"/>
</dbReference>
<protein>
    <submittedName>
        <fullName evidence="5">Glycosyl transferase family 2</fullName>
    </submittedName>
</protein>
<comment type="similarity">
    <text evidence="2">Belongs to the glycosyltransferase 2 family.</text>
</comment>
<reference evidence="6" key="1">
    <citation type="submission" date="2011-12" db="EMBL/GenBank/DDBJ databases">
        <title>The complete genome of chromosome of Sulfobacillus acidophilus DSM 10332.</title>
        <authorList>
            <person name="Lucas S."/>
            <person name="Han J."/>
            <person name="Lapidus A."/>
            <person name="Bruce D."/>
            <person name="Goodwin L."/>
            <person name="Pitluck S."/>
            <person name="Peters L."/>
            <person name="Kyrpides N."/>
            <person name="Mavromatis K."/>
            <person name="Ivanova N."/>
            <person name="Mikhailova N."/>
            <person name="Chertkov O."/>
            <person name="Saunders E."/>
            <person name="Detter J.C."/>
            <person name="Tapia R."/>
            <person name="Han C."/>
            <person name="Land M."/>
            <person name="Hauser L."/>
            <person name="Markowitz V."/>
            <person name="Cheng J.-F."/>
            <person name="Hugenholtz P."/>
            <person name="Woyke T."/>
            <person name="Wu D."/>
            <person name="Pukall R."/>
            <person name="Gehrich-Schroeter G."/>
            <person name="Schneider S."/>
            <person name="Klenk H.-P."/>
            <person name="Eisen J.A."/>
        </authorList>
    </citation>
    <scope>NUCLEOTIDE SEQUENCE [LARGE SCALE GENOMIC DNA]</scope>
    <source>
        <strain evidence="6">ATCC 700253 / DSM 10332 / NAL</strain>
    </source>
</reference>
<dbReference type="PATRIC" id="fig|679936.5.peg.2320"/>
<reference evidence="5 6" key="2">
    <citation type="journal article" date="2012" name="Stand. Genomic Sci.">
        <title>Complete genome sequence of the moderately thermophilic mineral-sulfide-oxidizing firmicute Sulfobacillus acidophilus type strain (NAL(T)).</title>
        <authorList>
            <person name="Anderson I."/>
            <person name="Chertkov O."/>
            <person name="Chen A."/>
            <person name="Saunders E."/>
            <person name="Lapidus A."/>
            <person name="Nolan M."/>
            <person name="Lucas S."/>
            <person name="Hammon N."/>
            <person name="Deshpande S."/>
            <person name="Cheng J.F."/>
            <person name="Han C."/>
            <person name="Tapia R."/>
            <person name="Goodwin L.A."/>
            <person name="Pitluck S."/>
            <person name="Liolios K."/>
            <person name="Pagani I."/>
            <person name="Ivanova N."/>
            <person name="Mikhailova N."/>
            <person name="Pati A."/>
            <person name="Palaniappan K."/>
            <person name="Land M."/>
            <person name="Pan C."/>
            <person name="Rohde M."/>
            <person name="Pukall R."/>
            <person name="Goker M."/>
            <person name="Detter J.C."/>
            <person name="Woyke T."/>
            <person name="Bristow J."/>
            <person name="Eisen J.A."/>
            <person name="Markowitz V."/>
            <person name="Hugenholtz P."/>
            <person name="Kyrpides N.C."/>
            <person name="Klenk H.P."/>
            <person name="Mavromatis K."/>
        </authorList>
    </citation>
    <scope>NUCLEOTIDE SEQUENCE [LARGE SCALE GENOMIC DNA]</scope>
    <source>
        <strain evidence="6">ATCC 700253 / DSM 10332 / NAL</strain>
    </source>
</reference>
<dbReference type="HOGENOM" id="CLU_023845_4_0_9"/>
<dbReference type="PANTHER" id="PTHR43179">
    <property type="entry name" value="RHAMNOSYLTRANSFERASE WBBL"/>
    <property type="match status" value="1"/>
</dbReference>
<dbReference type="KEGG" id="sap:Sulac_2239"/>
<organism evidence="5 6">
    <name type="scientific">Sulfobacillus acidophilus (strain ATCC 700253 / DSM 10332 / NAL)</name>
    <dbReference type="NCBI Taxonomy" id="679936"/>
    <lineage>
        <taxon>Bacteria</taxon>
        <taxon>Bacillati</taxon>
        <taxon>Bacillota</taxon>
        <taxon>Clostridia</taxon>
        <taxon>Eubacteriales</taxon>
        <taxon>Clostridiales Family XVII. Incertae Sedis</taxon>
        <taxon>Sulfobacillus</taxon>
    </lineage>
</organism>
<keyword evidence="4 5" id="KW-0808">Transferase</keyword>
<dbReference type="Gene3D" id="3.90.550.10">
    <property type="entry name" value="Spore Coat Polysaccharide Biosynthesis Protein SpsA, Chain A"/>
    <property type="match status" value="1"/>
</dbReference>
<dbReference type="SUPFAM" id="SSF53448">
    <property type="entry name" value="Nucleotide-diphospho-sugar transferases"/>
    <property type="match status" value="1"/>
</dbReference>
<accession>G8TU40</accession>
<dbReference type="PANTHER" id="PTHR43179:SF12">
    <property type="entry name" value="GALACTOFURANOSYLTRANSFERASE GLFT2"/>
    <property type="match status" value="1"/>
</dbReference>
<dbReference type="Pfam" id="PF13641">
    <property type="entry name" value="Glyco_tranf_2_3"/>
    <property type="match status" value="1"/>
</dbReference>
<evidence type="ECO:0000256" key="3">
    <source>
        <dbReference type="ARBA" id="ARBA00022676"/>
    </source>
</evidence>